<accession>A0A4R9JY44</accession>
<feature type="region of interest" description="Disordered" evidence="1">
    <location>
        <begin position="582"/>
        <end position="640"/>
    </location>
</feature>
<dbReference type="EMBL" id="RQGD01000035">
    <property type="protein sequence ID" value="TGL57477.1"/>
    <property type="molecule type" value="Genomic_DNA"/>
</dbReference>
<feature type="region of interest" description="Disordered" evidence="1">
    <location>
        <begin position="306"/>
        <end position="348"/>
    </location>
</feature>
<gene>
    <name evidence="2" type="ORF">EHQ58_14450</name>
</gene>
<comment type="caution">
    <text evidence="2">The sequence shown here is derived from an EMBL/GenBank/DDBJ whole genome shotgun (WGS) entry which is preliminary data.</text>
</comment>
<evidence type="ECO:0000313" key="3">
    <source>
        <dbReference type="Proteomes" id="UP000297693"/>
    </source>
</evidence>
<feature type="compositionally biased region" description="Basic and acidic residues" evidence="1">
    <location>
        <begin position="306"/>
        <end position="315"/>
    </location>
</feature>
<keyword evidence="3" id="KW-1185">Reference proteome</keyword>
<evidence type="ECO:0000313" key="2">
    <source>
        <dbReference type="EMBL" id="TGL57477.1"/>
    </source>
</evidence>
<feature type="compositionally biased region" description="Basic and acidic residues" evidence="1">
    <location>
        <begin position="81"/>
        <end position="96"/>
    </location>
</feature>
<sequence length="640" mass="72322">MPEFDNTKRAIGVGKLDDSARKDMFNKFVSAGGEIIKEKPDPKPEESKKSRPDPKVRTSTVSRGSSDEGRSRNRSGGGGGRDGDSRGGENRSSNDAKLEYEKEISSFMARFSVKLKCWMGRVTPFGSADLNPSFMHEFSTKAKQALIECNYSANEILANQTHSPAVSAALDKINPLLVELIAMAQKLYNGPELTDITEPIMSAPESPVAIERVKSQIYSLFKRMYILYPYQETLKKSFIQAYDELQKVENKPSLIYASKKKKIISEIDTLYDTFFEKLYLVVIRAENKNIPLISRYMESLLDIQPEERPGSRRTGENVPGGIDPKLQAEEEKAKKEEEKENKKNAEKEEVVLSKEQAYGLRLMQMYSIPKLRKKFDPRNEMHFVPDGDKAMLSYLYFKEFDDEYSFVLTTKKIDIKLTHVNGVKVDYRQKMLDIYESTRSITDQLKIYLDILRELEKHKANPGANYIEASKKLTGIDQKRTGQSRTVRMVIKEFNVKVRDILLDLIKDMKSKKEIIVNMDDVISLDAMEAKKRLNKKPIKQCIMESYCYVMALSDRIESGDLYGGLVELTPEQMKESFGIEMQTTPPEGSGLDDAGLGSEPAPSAAKSSPVTGSSSENAKDEIDEFEDLDDDDLSSGNPI</sequence>
<dbReference type="AlphaFoldDB" id="A0A4R9JY44"/>
<feature type="compositionally biased region" description="Basic and acidic residues" evidence="1">
    <location>
        <begin position="326"/>
        <end position="348"/>
    </location>
</feature>
<proteinExistence type="predicted"/>
<evidence type="ECO:0000256" key="1">
    <source>
        <dbReference type="SAM" id="MobiDB-lite"/>
    </source>
</evidence>
<dbReference type="OrthoDB" id="343780at2"/>
<organism evidence="2 3">
    <name type="scientific">Leptospira ognonensis</name>
    <dbReference type="NCBI Taxonomy" id="2484945"/>
    <lineage>
        <taxon>Bacteria</taxon>
        <taxon>Pseudomonadati</taxon>
        <taxon>Spirochaetota</taxon>
        <taxon>Spirochaetia</taxon>
        <taxon>Leptospirales</taxon>
        <taxon>Leptospiraceae</taxon>
        <taxon>Leptospira</taxon>
    </lineage>
</organism>
<name>A0A4R9JY44_9LEPT</name>
<feature type="compositionally biased region" description="Basic and acidic residues" evidence="1">
    <location>
        <begin position="35"/>
        <end position="56"/>
    </location>
</feature>
<dbReference type="RefSeq" id="WP_135624599.1">
    <property type="nucleotide sequence ID" value="NZ_RQGD01000035.1"/>
</dbReference>
<feature type="region of interest" description="Disordered" evidence="1">
    <location>
        <begin position="30"/>
        <end position="96"/>
    </location>
</feature>
<dbReference type="Proteomes" id="UP000297693">
    <property type="component" value="Unassembled WGS sequence"/>
</dbReference>
<feature type="compositionally biased region" description="Low complexity" evidence="1">
    <location>
        <begin position="601"/>
        <end position="610"/>
    </location>
</feature>
<reference evidence="2" key="1">
    <citation type="journal article" date="2019" name="PLoS Negl. Trop. Dis.">
        <title>Revisiting the worldwide diversity of Leptospira species in the environment.</title>
        <authorList>
            <person name="Vincent A.T."/>
            <person name="Schiettekatte O."/>
            <person name="Bourhy P."/>
            <person name="Veyrier F.J."/>
            <person name="Picardeau M."/>
        </authorList>
    </citation>
    <scope>NUCLEOTIDE SEQUENCE [LARGE SCALE GENOMIC DNA]</scope>
    <source>
        <strain evidence="2">201702476</strain>
    </source>
</reference>
<feature type="compositionally biased region" description="Acidic residues" evidence="1">
    <location>
        <begin position="622"/>
        <end position="634"/>
    </location>
</feature>
<protein>
    <submittedName>
        <fullName evidence="2">Uncharacterized protein</fullName>
    </submittedName>
</protein>